<dbReference type="KEGG" id="stp:Strop_0520"/>
<keyword evidence="1" id="KW-0255">Endonuclease</keyword>
<gene>
    <name evidence="1" type="ordered locus">Strop_0520</name>
</gene>
<dbReference type="AlphaFoldDB" id="A4X2A4"/>
<keyword evidence="2" id="KW-1185">Reference proteome</keyword>
<accession>A4X2A4</accession>
<dbReference type="SUPFAM" id="SSF54060">
    <property type="entry name" value="His-Me finger endonucleases"/>
    <property type="match status" value="1"/>
</dbReference>
<dbReference type="Gene3D" id="3.40.1800.10">
    <property type="entry name" value="His-Me finger endonucleases"/>
    <property type="match status" value="1"/>
</dbReference>
<proteinExistence type="predicted"/>
<dbReference type="eggNOG" id="ENOG5032VJI">
    <property type="taxonomic scope" value="Bacteria"/>
</dbReference>
<keyword evidence="1" id="KW-0540">Nuclease</keyword>
<dbReference type="InterPro" id="IPR044925">
    <property type="entry name" value="His-Me_finger_sf"/>
</dbReference>
<organism evidence="1 2">
    <name type="scientific">Salinispora tropica (strain ATCC BAA-916 / DSM 44818 / JCM 13857 / NBRC 105044 / CNB-440)</name>
    <dbReference type="NCBI Taxonomy" id="369723"/>
    <lineage>
        <taxon>Bacteria</taxon>
        <taxon>Bacillati</taxon>
        <taxon>Actinomycetota</taxon>
        <taxon>Actinomycetes</taxon>
        <taxon>Micromonosporales</taxon>
        <taxon>Micromonosporaceae</taxon>
        <taxon>Salinispora</taxon>
    </lineage>
</organism>
<protein>
    <submittedName>
        <fullName evidence="1">Recombination endonuclease VII</fullName>
    </submittedName>
</protein>
<sequence>MGDSEQHRGKPCKDCGGKKGPAYALQLRCFRCTQRRKQAARKSAHARRIQAAYGISGEEYDAIHEAQGGRCAICPRARGLSRRLAVDHDHELEGREGSRASVRGLLCGRCNDMLAHVRDDVSVLVKAVEYLRDPPAQRVLREGVNR</sequence>
<dbReference type="EMBL" id="CP000667">
    <property type="protein sequence ID" value="ABP53004.1"/>
    <property type="molecule type" value="Genomic_DNA"/>
</dbReference>
<dbReference type="Pfam" id="PF02945">
    <property type="entry name" value="Endonuclease_7"/>
    <property type="match status" value="1"/>
</dbReference>
<dbReference type="STRING" id="369723.Strop_0520"/>
<dbReference type="Proteomes" id="UP000000235">
    <property type="component" value="Chromosome"/>
</dbReference>
<dbReference type="InterPro" id="IPR038563">
    <property type="entry name" value="Endonuclease_7_sf"/>
</dbReference>
<evidence type="ECO:0000313" key="1">
    <source>
        <dbReference type="EMBL" id="ABP53004.1"/>
    </source>
</evidence>
<dbReference type="RefSeq" id="WP_011904438.1">
    <property type="nucleotide sequence ID" value="NC_009380.1"/>
</dbReference>
<reference evidence="2" key="1">
    <citation type="journal article" date="2007" name="Proc. Natl. Acad. Sci. U.S.A.">
        <title>Genome sequencing reveals complex secondary metabolome in the marine actinomycete Salinispora tropica.</title>
        <authorList>
            <person name="Udwary D.W."/>
            <person name="Zeigler L."/>
            <person name="Asolkar R.N."/>
            <person name="Singan V."/>
            <person name="Lapidus A."/>
            <person name="Fenical W."/>
            <person name="Jensen P.R."/>
            <person name="Moore B.S."/>
        </authorList>
    </citation>
    <scope>NUCLEOTIDE SEQUENCE [LARGE SCALE GENOMIC DNA]</scope>
    <source>
        <strain evidence="2">ATCC BAA-916 / DSM 44818 / CNB-440</strain>
    </source>
</reference>
<dbReference type="GO" id="GO:0004519">
    <property type="term" value="F:endonuclease activity"/>
    <property type="evidence" value="ECO:0007669"/>
    <property type="project" value="UniProtKB-KW"/>
</dbReference>
<name>A4X2A4_SALTO</name>
<keyword evidence="1" id="KW-0378">Hydrolase</keyword>
<evidence type="ECO:0000313" key="2">
    <source>
        <dbReference type="Proteomes" id="UP000000235"/>
    </source>
</evidence>
<dbReference type="HOGENOM" id="CLU_1625227_0_0_11"/>
<dbReference type="InterPro" id="IPR004211">
    <property type="entry name" value="Endonuclease_7"/>
</dbReference>